<dbReference type="AlphaFoldDB" id="A0A075AHB1"/>
<dbReference type="OrthoDB" id="6224579at2759"/>
<dbReference type="PROSITE" id="PS01033">
    <property type="entry name" value="GLOBIN"/>
    <property type="match status" value="1"/>
</dbReference>
<keyword evidence="4 5" id="KW-0408">Iron</keyword>
<evidence type="ECO:0000256" key="1">
    <source>
        <dbReference type="ARBA" id="ARBA00022448"/>
    </source>
</evidence>
<dbReference type="GO" id="GO:0020037">
    <property type="term" value="F:heme binding"/>
    <property type="evidence" value="ECO:0007669"/>
    <property type="project" value="InterPro"/>
</dbReference>
<evidence type="ECO:0000256" key="5">
    <source>
        <dbReference type="PIRSR" id="PIRSR036488-1"/>
    </source>
</evidence>
<gene>
    <name evidence="8" type="ORF">T265_03867</name>
</gene>
<keyword evidence="9" id="KW-1185">Reference proteome</keyword>
<dbReference type="PIRSF" id="PIRSF036488">
    <property type="entry name" value="Myoglobin_tremt"/>
    <property type="match status" value="1"/>
</dbReference>
<dbReference type="KEGG" id="ovi:T265_03867"/>
<dbReference type="Gene3D" id="1.10.490.10">
    <property type="entry name" value="Globins"/>
    <property type="match status" value="1"/>
</dbReference>
<dbReference type="InterPro" id="IPR009050">
    <property type="entry name" value="Globin-like_sf"/>
</dbReference>
<dbReference type="RefSeq" id="XP_009166712.1">
    <property type="nucleotide sequence ID" value="XM_009168448.1"/>
</dbReference>
<dbReference type="GO" id="GO:0005344">
    <property type="term" value="F:oxygen carrier activity"/>
    <property type="evidence" value="ECO:0007669"/>
    <property type="project" value="UniProtKB-KW"/>
</dbReference>
<sequence length="150" mass="16898">MAPLTKDEVDAILEELNPSVSTGEQRTEFGKAIYMALFTAHPEYIGLFTKMEGLTKDTVEASEGIKYYGRTFTDSILEMLHSASDDGELEAVLEKSGKEHTTRNVTKQQFLSAEPVFIEHFKGVLTKEANKQSMEKFFKHIIPKIANHLD</sequence>
<protein>
    <recommendedName>
        <fullName evidence="7">Globin domain-containing protein</fullName>
    </recommendedName>
</protein>
<keyword evidence="2 5" id="KW-0349">Heme</keyword>
<dbReference type="STRING" id="6198.A0A075AHB1"/>
<dbReference type="Pfam" id="PF00042">
    <property type="entry name" value="Globin"/>
    <property type="match status" value="1"/>
</dbReference>
<evidence type="ECO:0000259" key="7">
    <source>
        <dbReference type="PROSITE" id="PS01033"/>
    </source>
</evidence>
<evidence type="ECO:0000256" key="4">
    <source>
        <dbReference type="ARBA" id="ARBA00023004"/>
    </source>
</evidence>
<dbReference type="SUPFAM" id="SSF46458">
    <property type="entry name" value="Globin-like"/>
    <property type="match status" value="1"/>
</dbReference>
<dbReference type="GO" id="GO:0005506">
    <property type="term" value="F:iron ion binding"/>
    <property type="evidence" value="ECO:0007669"/>
    <property type="project" value="InterPro"/>
</dbReference>
<dbReference type="EMBL" id="KL596676">
    <property type="protein sequence ID" value="KER29574.1"/>
    <property type="molecule type" value="Genomic_DNA"/>
</dbReference>
<dbReference type="InterPro" id="IPR011406">
    <property type="entry name" value="Globin_trematode"/>
</dbReference>
<name>A0A075AHB1_OPIVI</name>
<dbReference type="CDD" id="cd01040">
    <property type="entry name" value="Mb-like"/>
    <property type="match status" value="1"/>
</dbReference>
<comment type="similarity">
    <text evidence="6">Belongs to the globin family.</text>
</comment>
<dbReference type="CTD" id="20318054"/>
<evidence type="ECO:0000313" key="9">
    <source>
        <dbReference type="Proteomes" id="UP000054324"/>
    </source>
</evidence>
<evidence type="ECO:0000256" key="2">
    <source>
        <dbReference type="ARBA" id="ARBA00022617"/>
    </source>
</evidence>
<feature type="domain" description="Globin" evidence="7">
    <location>
        <begin position="3"/>
        <end position="150"/>
    </location>
</feature>
<keyword evidence="6" id="KW-0561">Oxygen transport</keyword>
<organism evidence="8 9">
    <name type="scientific">Opisthorchis viverrini</name>
    <name type="common">Southeast Asian liver fluke</name>
    <dbReference type="NCBI Taxonomy" id="6198"/>
    <lineage>
        <taxon>Eukaryota</taxon>
        <taxon>Metazoa</taxon>
        <taxon>Spiralia</taxon>
        <taxon>Lophotrochozoa</taxon>
        <taxon>Platyhelminthes</taxon>
        <taxon>Trematoda</taxon>
        <taxon>Digenea</taxon>
        <taxon>Opisthorchiida</taxon>
        <taxon>Opisthorchiata</taxon>
        <taxon>Opisthorchiidae</taxon>
        <taxon>Opisthorchis</taxon>
    </lineage>
</organism>
<dbReference type="InterPro" id="IPR012292">
    <property type="entry name" value="Globin/Proto"/>
</dbReference>
<dbReference type="InterPro" id="IPR044399">
    <property type="entry name" value="Mb-like_M"/>
</dbReference>
<keyword evidence="3 5" id="KW-0479">Metal-binding</keyword>
<feature type="binding site" description="proximal binding residue" evidence="5">
    <location>
        <position position="100"/>
    </location>
    <ligand>
        <name>heme</name>
        <dbReference type="ChEBI" id="CHEBI:30413"/>
    </ligand>
    <ligandPart>
        <name>Fe</name>
        <dbReference type="ChEBI" id="CHEBI:18248"/>
    </ligandPart>
</feature>
<evidence type="ECO:0000313" key="8">
    <source>
        <dbReference type="EMBL" id="KER29574.1"/>
    </source>
</evidence>
<dbReference type="GeneID" id="20318054"/>
<proteinExistence type="inferred from homology"/>
<keyword evidence="1 6" id="KW-0813">Transport</keyword>
<dbReference type="Proteomes" id="UP000054324">
    <property type="component" value="Unassembled WGS sequence"/>
</dbReference>
<accession>A0A075AHB1</accession>
<evidence type="ECO:0000256" key="3">
    <source>
        <dbReference type="ARBA" id="ARBA00022723"/>
    </source>
</evidence>
<evidence type="ECO:0000256" key="6">
    <source>
        <dbReference type="RuleBase" id="RU000356"/>
    </source>
</evidence>
<dbReference type="GO" id="GO:0019825">
    <property type="term" value="F:oxygen binding"/>
    <property type="evidence" value="ECO:0007669"/>
    <property type="project" value="InterPro"/>
</dbReference>
<dbReference type="InterPro" id="IPR000971">
    <property type="entry name" value="Globin"/>
</dbReference>
<reference evidence="8 9" key="1">
    <citation type="submission" date="2013-11" db="EMBL/GenBank/DDBJ databases">
        <title>Opisthorchis viverrini - life in the bile duct.</title>
        <authorList>
            <person name="Young N.D."/>
            <person name="Nagarajan N."/>
            <person name="Lin S.J."/>
            <person name="Korhonen P.K."/>
            <person name="Jex A.R."/>
            <person name="Hall R.S."/>
            <person name="Safavi-Hemami H."/>
            <person name="Kaewkong W."/>
            <person name="Bertrand D."/>
            <person name="Gao S."/>
            <person name="Seet Q."/>
            <person name="Wongkham S."/>
            <person name="Teh B.T."/>
            <person name="Wongkham C."/>
            <person name="Intapan P.M."/>
            <person name="Maleewong W."/>
            <person name="Yang X."/>
            <person name="Hu M."/>
            <person name="Wang Z."/>
            <person name="Hofmann A."/>
            <person name="Sternberg P.W."/>
            <person name="Tan P."/>
            <person name="Wang J."/>
            <person name="Gasser R.B."/>
        </authorList>
    </citation>
    <scope>NUCLEOTIDE SEQUENCE [LARGE SCALE GENOMIC DNA]</scope>
</reference>